<feature type="compositionally biased region" description="Basic residues" evidence="5">
    <location>
        <begin position="302"/>
        <end position="312"/>
    </location>
</feature>
<dbReference type="GO" id="GO:0000785">
    <property type="term" value="C:chromatin"/>
    <property type="evidence" value="ECO:0007669"/>
    <property type="project" value="TreeGrafter"/>
</dbReference>
<dbReference type="PROSITE" id="PS50280">
    <property type="entry name" value="SET"/>
    <property type="match status" value="1"/>
</dbReference>
<keyword evidence="3" id="KW-0808">Transferase</keyword>
<dbReference type="EMBL" id="MTYJ01000042">
    <property type="protein sequence ID" value="OQV19106.1"/>
    <property type="molecule type" value="Genomic_DNA"/>
</dbReference>
<dbReference type="InterPro" id="IPR046341">
    <property type="entry name" value="SET_dom_sf"/>
</dbReference>
<evidence type="ECO:0000256" key="1">
    <source>
        <dbReference type="ARBA" id="ARBA00004286"/>
    </source>
</evidence>
<gene>
    <name evidence="7" type="ORF">BV898_06746</name>
</gene>
<dbReference type="AlphaFoldDB" id="A0A1W0WV78"/>
<dbReference type="OrthoDB" id="5792673at2759"/>
<dbReference type="InterPro" id="IPR001214">
    <property type="entry name" value="SET_dom"/>
</dbReference>
<keyword evidence="2" id="KW-0158">Chromosome</keyword>
<protein>
    <submittedName>
        <fullName evidence="7">Histone-lysine N-methyltransferase EHMT2</fullName>
    </submittedName>
</protein>
<dbReference type="GO" id="GO:0000122">
    <property type="term" value="P:negative regulation of transcription by RNA polymerase II"/>
    <property type="evidence" value="ECO:0007669"/>
    <property type="project" value="TreeGrafter"/>
</dbReference>
<dbReference type="GO" id="GO:0002039">
    <property type="term" value="F:p53 binding"/>
    <property type="evidence" value="ECO:0007669"/>
    <property type="project" value="InterPro"/>
</dbReference>
<evidence type="ECO:0000256" key="5">
    <source>
        <dbReference type="SAM" id="MobiDB-lite"/>
    </source>
</evidence>
<keyword evidence="4" id="KW-0949">S-adenosyl-L-methionine</keyword>
<dbReference type="GO" id="GO:0008270">
    <property type="term" value="F:zinc ion binding"/>
    <property type="evidence" value="ECO:0007669"/>
    <property type="project" value="InterPro"/>
</dbReference>
<dbReference type="InterPro" id="IPR007728">
    <property type="entry name" value="Pre-SET_dom"/>
</dbReference>
<keyword evidence="8" id="KW-1185">Reference proteome</keyword>
<evidence type="ECO:0000256" key="3">
    <source>
        <dbReference type="ARBA" id="ARBA00022603"/>
    </source>
</evidence>
<dbReference type="GO" id="GO:0005634">
    <property type="term" value="C:nucleus"/>
    <property type="evidence" value="ECO:0007669"/>
    <property type="project" value="InterPro"/>
</dbReference>
<dbReference type="SMART" id="SM00468">
    <property type="entry name" value="PreSET"/>
    <property type="match status" value="1"/>
</dbReference>
<evidence type="ECO:0000313" key="8">
    <source>
        <dbReference type="Proteomes" id="UP000192578"/>
    </source>
</evidence>
<dbReference type="Proteomes" id="UP000192578">
    <property type="component" value="Unassembled WGS sequence"/>
</dbReference>
<evidence type="ECO:0000313" key="7">
    <source>
        <dbReference type="EMBL" id="OQV19106.1"/>
    </source>
</evidence>
<dbReference type="GO" id="GO:0046974">
    <property type="term" value="F:histone H3K9 methyltransferase activity"/>
    <property type="evidence" value="ECO:0007669"/>
    <property type="project" value="TreeGrafter"/>
</dbReference>
<organism evidence="7 8">
    <name type="scientific">Hypsibius exemplaris</name>
    <name type="common">Freshwater tardigrade</name>
    <dbReference type="NCBI Taxonomy" id="2072580"/>
    <lineage>
        <taxon>Eukaryota</taxon>
        <taxon>Metazoa</taxon>
        <taxon>Ecdysozoa</taxon>
        <taxon>Tardigrada</taxon>
        <taxon>Eutardigrada</taxon>
        <taxon>Parachela</taxon>
        <taxon>Hypsibioidea</taxon>
        <taxon>Hypsibiidae</taxon>
        <taxon>Hypsibius</taxon>
    </lineage>
</organism>
<dbReference type="GO" id="GO:0032259">
    <property type="term" value="P:methylation"/>
    <property type="evidence" value="ECO:0007669"/>
    <property type="project" value="UniProtKB-KW"/>
</dbReference>
<sequence>MALSRCSSPEILPPDRIIHCAPTARRDSWSSKHVIVEDLSNGQELYPVRVWNSLDKETVKPFDYITGIETFPNYQRTPVICDCEDGCDSNCKCMFDAFDVTGYPDIPYDEKTGRLTIRCQNKWASSHRILWECSAACKCGPDCPSRSAQLGIRFQLEVFQTSKKGWGVRPLRDIPKGSFIAEYAGQMRCAKDEAYEYNESDWYSFDITSEEGVTNFYIDASQKGNIARFINHSCDPNLIAVHVFYDDNNPQMGMHICFYASEDIKEGKELCFDYGNSYWEAKMKQNIGCECGSTKCQYRRGKKRSGKIRRKAKVDSGPTLD</sequence>
<dbReference type="PANTHER" id="PTHR46307">
    <property type="entry name" value="G9A, ISOFORM B"/>
    <property type="match status" value="1"/>
</dbReference>
<reference evidence="8" key="1">
    <citation type="submission" date="2017-01" db="EMBL/GenBank/DDBJ databases">
        <title>Comparative genomics of anhydrobiosis in the tardigrade Hypsibius dujardini.</title>
        <authorList>
            <person name="Yoshida Y."/>
            <person name="Koutsovoulos G."/>
            <person name="Laetsch D."/>
            <person name="Stevens L."/>
            <person name="Kumar S."/>
            <person name="Horikawa D."/>
            <person name="Ishino K."/>
            <person name="Komine S."/>
            <person name="Tomita M."/>
            <person name="Blaxter M."/>
            <person name="Arakawa K."/>
        </authorList>
    </citation>
    <scope>NUCLEOTIDE SEQUENCE [LARGE SCALE GENOMIC DNA]</scope>
    <source>
        <strain evidence="8">Z151</strain>
    </source>
</reference>
<evidence type="ECO:0000256" key="2">
    <source>
        <dbReference type="ARBA" id="ARBA00022454"/>
    </source>
</evidence>
<dbReference type="Gene3D" id="2.170.270.10">
    <property type="entry name" value="SET domain"/>
    <property type="match status" value="1"/>
</dbReference>
<proteinExistence type="predicted"/>
<dbReference type="SMART" id="SM00317">
    <property type="entry name" value="SET"/>
    <property type="match status" value="1"/>
</dbReference>
<feature type="domain" description="SET" evidence="6">
    <location>
        <begin position="154"/>
        <end position="275"/>
    </location>
</feature>
<dbReference type="PANTHER" id="PTHR46307:SF4">
    <property type="entry name" value="G9A, ISOFORM B"/>
    <property type="match status" value="1"/>
</dbReference>
<evidence type="ECO:0000259" key="6">
    <source>
        <dbReference type="PROSITE" id="PS50280"/>
    </source>
</evidence>
<keyword evidence="3" id="KW-0489">Methyltransferase</keyword>
<accession>A0A1W0WV78</accession>
<dbReference type="Pfam" id="PF00856">
    <property type="entry name" value="SET"/>
    <property type="match status" value="1"/>
</dbReference>
<name>A0A1W0WV78_HYPEX</name>
<comment type="caution">
    <text evidence="7">The sequence shown here is derived from an EMBL/GenBank/DDBJ whole genome shotgun (WGS) entry which is preliminary data.</text>
</comment>
<feature type="region of interest" description="Disordered" evidence="5">
    <location>
        <begin position="302"/>
        <end position="321"/>
    </location>
</feature>
<evidence type="ECO:0000256" key="4">
    <source>
        <dbReference type="ARBA" id="ARBA00022691"/>
    </source>
</evidence>
<dbReference type="InterPro" id="IPR043550">
    <property type="entry name" value="EHMT1/EHMT2"/>
</dbReference>
<dbReference type="SUPFAM" id="SSF82199">
    <property type="entry name" value="SET domain"/>
    <property type="match status" value="1"/>
</dbReference>
<comment type="subcellular location">
    <subcellularLocation>
        <location evidence="1">Chromosome</location>
    </subcellularLocation>
</comment>